<feature type="transmembrane region" description="Helical" evidence="6">
    <location>
        <begin position="340"/>
        <end position="357"/>
    </location>
</feature>
<accession>A0A5C6AX04</accession>
<gene>
    <name evidence="7" type="ORF">Pla52n_23090</name>
</gene>
<dbReference type="Proteomes" id="UP000320176">
    <property type="component" value="Unassembled WGS sequence"/>
</dbReference>
<feature type="transmembrane region" description="Helical" evidence="6">
    <location>
        <begin position="249"/>
        <end position="272"/>
    </location>
</feature>
<dbReference type="RefSeq" id="WP_146519725.1">
    <property type="nucleotide sequence ID" value="NZ_CP151726.1"/>
</dbReference>
<keyword evidence="5 6" id="KW-0472">Membrane</keyword>
<protein>
    <recommendedName>
        <fullName evidence="9">Lysylphosphatidylglycerol synthase TM region</fullName>
    </recommendedName>
</protein>
<comment type="caution">
    <text evidence="7">The sequence shown here is derived from an EMBL/GenBank/DDBJ whole genome shotgun (WGS) entry which is preliminary data.</text>
</comment>
<keyword evidence="4 6" id="KW-1133">Transmembrane helix</keyword>
<proteinExistence type="predicted"/>
<keyword evidence="8" id="KW-1185">Reference proteome</keyword>
<dbReference type="AlphaFoldDB" id="A0A5C6AX04"/>
<evidence type="ECO:0000256" key="2">
    <source>
        <dbReference type="ARBA" id="ARBA00022475"/>
    </source>
</evidence>
<feature type="transmembrane region" description="Helical" evidence="6">
    <location>
        <begin position="7"/>
        <end position="26"/>
    </location>
</feature>
<feature type="transmembrane region" description="Helical" evidence="6">
    <location>
        <begin position="284"/>
        <end position="304"/>
    </location>
</feature>
<evidence type="ECO:0000256" key="6">
    <source>
        <dbReference type="SAM" id="Phobius"/>
    </source>
</evidence>
<reference evidence="7 8" key="1">
    <citation type="submission" date="2019-02" db="EMBL/GenBank/DDBJ databases">
        <title>Deep-cultivation of Planctomycetes and their phenomic and genomic characterization uncovers novel biology.</title>
        <authorList>
            <person name="Wiegand S."/>
            <person name="Jogler M."/>
            <person name="Boedeker C."/>
            <person name="Pinto D."/>
            <person name="Vollmers J."/>
            <person name="Rivas-Marin E."/>
            <person name="Kohn T."/>
            <person name="Peeters S.H."/>
            <person name="Heuer A."/>
            <person name="Rast P."/>
            <person name="Oberbeckmann S."/>
            <person name="Bunk B."/>
            <person name="Jeske O."/>
            <person name="Meyerdierks A."/>
            <person name="Storesund J.E."/>
            <person name="Kallscheuer N."/>
            <person name="Luecker S."/>
            <person name="Lage O.M."/>
            <person name="Pohl T."/>
            <person name="Merkel B.J."/>
            <person name="Hornburger P."/>
            <person name="Mueller R.-W."/>
            <person name="Bruemmer F."/>
            <person name="Labrenz M."/>
            <person name="Spormann A.M."/>
            <person name="Op Den Camp H."/>
            <person name="Overmann J."/>
            <person name="Amann R."/>
            <person name="Jetten M.S.M."/>
            <person name="Mascher T."/>
            <person name="Medema M.H."/>
            <person name="Devos D.P."/>
            <person name="Kaster A.-K."/>
            <person name="Ovreas L."/>
            <person name="Rohde M."/>
            <person name="Galperin M.Y."/>
            <person name="Jogler C."/>
        </authorList>
    </citation>
    <scope>NUCLEOTIDE SEQUENCE [LARGE SCALE GENOMIC DNA]</scope>
    <source>
        <strain evidence="7 8">Pla52n</strain>
    </source>
</reference>
<evidence type="ECO:0000313" key="8">
    <source>
        <dbReference type="Proteomes" id="UP000320176"/>
    </source>
</evidence>
<feature type="transmembrane region" description="Helical" evidence="6">
    <location>
        <begin position="87"/>
        <end position="105"/>
    </location>
</feature>
<evidence type="ECO:0000256" key="5">
    <source>
        <dbReference type="ARBA" id="ARBA00023136"/>
    </source>
</evidence>
<evidence type="ECO:0000256" key="1">
    <source>
        <dbReference type="ARBA" id="ARBA00004651"/>
    </source>
</evidence>
<comment type="subcellular location">
    <subcellularLocation>
        <location evidence="1">Cell membrane</location>
        <topology evidence="1">Multi-pass membrane protein</topology>
    </subcellularLocation>
</comment>
<evidence type="ECO:0000256" key="4">
    <source>
        <dbReference type="ARBA" id="ARBA00022989"/>
    </source>
</evidence>
<dbReference type="OrthoDB" id="256291at2"/>
<evidence type="ECO:0008006" key="9">
    <source>
        <dbReference type="Google" id="ProtNLM"/>
    </source>
</evidence>
<evidence type="ECO:0000313" key="7">
    <source>
        <dbReference type="EMBL" id="TWU04270.1"/>
    </source>
</evidence>
<dbReference type="InterPro" id="IPR022791">
    <property type="entry name" value="L-PG_synthase/AglD"/>
</dbReference>
<sequence>MPPPRKQLIRIAKIVIAIMVTIGLVWSGHKAVIQWNEQTTQLRTQVAELTRAAESADGMEAAEAILAQRDAVLAGIPTLANVNWSRLAIASLLYGLGIMANGLVLREALMTFGHRVGVVTSVAAQTLGQVGKYVPGKAMVVVMRAGALREVGVPVVPASISVFMETFLMMGVGATVAGVLVLWLPVPTWLVWSAIGLAVAACIPTLPPILRRVAMRVMPNSQSDEVSDGSDGSAFDELSRIAPTNATRFLVIGWLWTLVSWAGIGGAFMLTISAIPSTAEQPAWPLLAAASTAAIALAMVIGFVSLLPGGAGIRELVLTTLLSPVVGPASALLSAIAARIMSIVVEVLLAGLAWWVLRKPDASKSSPLD</sequence>
<organism evidence="7 8">
    <name type="scientific">Stieleria varia</name>
    <dbReference type="NCBI Taxonomy" id="2528005"/>
    <lineage>
        <taxon>Bacteria</taxon>
        <taxon>Pseudomonadati</taxon>
        <taxon>Planctomycetota</taxon>
        <taxon>Planctomycetia</taxon>
        <taxon>Pirellulales</taxon>
        <taxon>Pirellulaceae</taxon>
        <taxon>Stieleria</taxon>
    </lineage>
</organism>
<evidence type="ECO:0000256" key="3">
    <source>
        <dbReference type="ARBA" id="ARBA00022692"/>
    </source>
</evidence>
<dbReference type="EMBL" id="SJPN01000003">
    <property type="protein sequence ID" value="TWU04270.1"/>
    <property type="molecule type" value="Genomic_DNA"/>
</dbReference>
<keyword evidence="3 6" id="KW-0812">Transmembrane</keyword>
<keyword evidence="2" id="KW-1003">Cell membrane</keyword>
<feature type="transmembrane region" description="Helical" evidence="6">
    <location>
        <begin position="190"/>
        <end position="210"/>
    </location>
</feature>
<dbReference type="GO" id="GO:0005886">
    <property type="term" value="C:plasma membrane"/>
    <property type="evidence" value="ECO:0007669"/>
    <property type="project" value="UniProtKB-SubCell"/>
</dbReference>
<dbReference type="Pfam" id="PF03706">
    <property type="entry name" value="LPG_synthase_TM"/>
    <property type="match status" value="1"/>
</dbReference>
<name>A0A5C6AX04_9BACT</name>